<dbReference type="GO" id="GO:1990918">
    <property type="term" value="P:double-strand break repair involved in meiotic recombination"/>
    <property type="evidence" value="ECO:0007669"/>
    <property type="project" value="TreeGrafter"/>
</dbReference>
<keyword evidence="4" id="KW-0004">4Fe-4S</keyword>
<evidence type="ECO:0000256" key="10">
    <source>
        <dbReference type="ARBA" id="ARBA00022840"/>
    </source>
</evidence>
<evidence type="ECO:0000259" key="19">
    <source>
        <dbReference type="SMART" id="SM00491"/>
    </source>
</evidence>
<comment type="catalytic activity">
    <reaction evidence="17">
        <text>ATP + H2O = ADP + phosphate + H(+)</text>
        <dbReference type="Rhea" id="RHEA:13065"/>
        <dbReference type="ChEBI" id="CHEBI:15377"/>
        <dbReference type="ChEBI" id="CHEBI:15378"/>
        <dbReference type="ChEBI" id="CHEBI:30616"/>
        <dbReference type="ChEBI" id="CHEBI:43474"/>
        <dbReference type="ChEBI" id="CHEBI:456216"/>
        <dbReference type="EC" id="5.6.2.3"/>
    </reaction>
</comment>
<comment type="subcellular location">
    <subcellularLocation>
        <location evidence="2">Nucleus</location>
    </subcellularLocation>
</comment>
<dbReference type="GO" id="GO:0003676">
    <property type="term" value="F:nucleic acid binding"/>
    <property type="evidence" value="ECO:0007669"/>
    <property type="project" value="InterPro"/>
</dbReference>
<keyword evidence="8" id="KW-0378">Hydrolase</keyword>
<evidence type="ECO:0000256" key="9">
    <source>
        <dbReference type="ARBA" id="ARBA00022806"/>
    </source>
</evidence>
<comment type="similarity">
    <text evidence="3">Belongs to the DEAD box helicase family. DEAH subfamily.</text>
</comment>
<evidence type="ECO:0000256" key="15">
    <source>
        <dbReference type="ARBA" id="ARBA00023242"/>
    </source>
</evidence>
<evidence type="ECO:0000256" key="2">
    <source>
        <dbReference type="ARBA" id="ARBA00004123"/>
    </source>
</evidence>
<dbReference type="PANTHER" id="PTHR11472:SF47">
    <property type="entry name" value="FANCONI ANEMIA GROUP J PROTEIN"/>
    <property type="match status" value="1"/>
</dbReference>
<name>A0AAV4RJA6_9ARAC</name>
<evidence type="ECO:0000256" key="16">
    <source>
        <dbReference type="ARBA" id="ARBA00044969"/>
    </source>
</evidence>
<evidence type="ECO:0000256" key="6">
    <source>
        <dbReference type="ARBA" id="ARBA00022741"/>
    </source>
</evidence>
<dbReference type="GO" id="GO:0016818">
    <property type="term" value="F:hydrolase activity, acting on acid anhydrides, in phosphorus-containing anhydrides"/>
    <property type="evidence" value="ECO:0007669"/>
    <property type="project" value="InterPro"/>
</dbReference>
<sequence length="191" mass="22040">MNRWQQTGLWDKLFSKKIIVCEPRKQNNFAQVMSEFYDAVKQNEYPGSVNGALFLAVCRGKVSEGLDFADNNARAVITVGIPFPNIKDAQVDLKRKYNDMYYSKRQIMSGSEWYEIQAFRALNQALGRCIRHRDDFGALLIVDERFQKNSRYPDALSKWIRKEIVHFPSFSMALNSLCSFAEKTGLNTSDM</sequence>
<evidence type="ECO:0000313" key="21">
    <source>
        <dbReference type="Proteomes" id="UP001054837"/>
    </source>
</evidence>
<accession>A0AAV4RJA6</accession>
<dbReference type="GO" id="GO:0043139">
    <property type="term" value="F:5'-3' DNA helicase activity"/>
    <property type="evidence" value="ECO:0007669"/>
    <property type="project" value="UniProtKB-EC"/>
</dbReference>
<feature type="domain" description="ATP-dependent helicase C-terminal" evidence="19">
    <location>
        <begin position="1"/>
        <end position="148"/>
    </location>
</feature>
<keyword evidence="12" id="KW-0411">Iron-sulfur</keyword>
<keyword evidence="11" id="KW-0408">Iron</keyword>
<keyword evidence="15" id="KW-0539">Nucleus</keyword>
<keyword evidence="9" id="KW-0347">Helicase</keyword>
<dbReference type="EMBL" id="BPLQ01006436">
    <property type="protein sequence ID" value="GIY22403.1"/>
    <property type="molecule type" value="Genomic_DNA"/>
</dbReference>
<dbReference type="PANTHER" id="PTHR11472">
    <property type="entry name" value="DNA REPAIR DEAD HELICASE RAD3/XP-D SUBFAMILY MEMBER"/>
    <property type="match status" value="1"/>
</dbReference>
<comment type="cofactor">
    <cofactor evidence="1">
        <name>[4Fe-4S] cluster</name>
        <dbReference type="ChEBI" id="CHEBI:49883"/>
    </cofactor>
</comment>
<evidence type="ECO:0000256" key="14">
    <source>
        <dbReference type="ARBA" id="ARBA00023235"/>
    </source>
</evidence>
<evidence type="ECO:0000256" key="5">
    <source>
        <dbReference type="ARBA" id="ARBA00022723"/>
    </source>
</evidence>
<evidence type="ECO:0000256" key="3">
    <source>
        <dbReference type="ARBA" id="ARBA00008792"/>
    </source>
</evidence>
<dbReference type="InterPro" id="IPR006555">
    <property type="entry name" value="ATP-dep_Helicase_C"/>
</dbReference>
<dbReference type="SMART" id="SM00491">
    <property type="entry name" value="HELICc2"/>
    <property type="match status" value="1"/>
</dbReference>
<dbReference type="Proteomes" id="UP001054837">
    <property type="component" value="Unassembled WGS sequence"/>
</dbReference>
<keyword evidence="13" id="KW-0234">DNA repair</keyword>
<dbReference type="EC" id="5.6.2.3" evidence="16"/>
<dbReference type="GO" id="GO:0046872">
    <property type="term" value="F:metal ion binding"/>
    <property type="evidence" value="ECO:0007669"/>
    <property type="project" value="UniProtKB-KW"/>
</dbReference>
<keyword evidence="10" id="KW-0067">ATP-binding</keyword>
<evidence type="ECO:0000256" key="18">
    <source>
        <dbReference type="ARBA" id="ARBA00082714"/>
    </source>
</evidence>
<keyword evidence="14" id="KW-0413">Isomerase</keyword>
<evidence type="ECO:0000313" key="20">
    <source>
        <dbReference type="EMBL" id="GIY22403.1"/>
    </source>
</evidence>
<dbReference type="GO" id="GO:0006289">
    <property type="term" value="P:nucleotide-excision repair"/>
    <property type="evidence" value="ECO:0007669"/>
    <property type="project" value="TreeGrafter"/>
</dbReference>
<evidence type="ECO:0000256" key="7">
    <source>
        <dbReference type="ARBA" id="ARBA00022763"/>
    </source>
</evidence>
<dbReference type="Gene3D" id="3.40.50.300">
    <property type="entry name" value="P-loop containing nucleotide triphosphate hydrolases"/>
    <property type="match status" value="1"/>
</dbReference>
<comment type="caution">
    <text evidence="20">The sequence shown here is derived from an EMBL/GenBank/DDBJ whole genome shotgun (WGS) entry which is preliminary data.</text>
</comment>
<evidence type="ECO:0000256" key="11">
    <source>
        <dbReference type="ARBA" id="ARBA00023004"/>
    </source>
</evidence>
<evidence type="ECO:0000256" key="8">
    <source>
        <dbReference type="ARBA" id="ARBA00022801"/>
    </source>
</evidence>
<keyword evidence="6" id="KW-0547">Nucleotide-binding</keyword>
<proteinExistence type="inferred from homology"/>
<evidence type="ECO:0000256" key="12">
    <source>
        <dbReference type="ARBA" id="ARBA00023014"/>
    </source>
</evidence>
<keyword evidence="5" id="KW-0479">Metal-binding</keyword>
<dbReference type="InterPro" id="IPR045028">
    <property type="entry name" value="DinG/Rad3-like"/>
</dbReference>
<evidence type="ECO:0000256" key="13">
    <source>
        <dbReference type="ARBA" id="ARBA00023204"/>
    </source>
</evidence>
<dbReference type="InterPro" id="IPR027417">
    <property type="entry name" value="P-loop_NTPase"/>
</dbReference>
<gene>
    <name evidence="20" type="primary">BRIP1</name>
    <name evidence="20" type="ORF">CDAR_591091</name>
</gene>
<dbReference type="FunFam" id="3.40.50.300:FF:000731">
    <property type="entry name" value="Fanconi anemia group J protein homolog"/>
    <property type="match status" value="1"/>
</dbReference>
<dbReference type="Pfam" id="PF13307">
    <property type="entry name" value="Helicase_C_2"/>
    <property type="match status" value="1"/>
</dbReference>
<evidence type="ECO:0000256" key="17">
    <source>
        <dbReference type="ARBA" id="ARBA00048954"/>
    </source>
</evidence>
<dbReference type="GO" id="GO:0051539">
    <property type="term" value="F:4 iron, 4 sulfur cluster binding"/>
    <property type="evidence" value="ECO:0007669"/>
    <property type="project" value="UniProtKB-KW"/>
</dbReference>
<dbReference type="AlphaFoldDB" id="A0AAV4RJA6"/>
<reference evidence="20 21" key="1">
    <citation type="submission" date="2021-06" db="EMBL/GenBank/DDBJ databases">
        <title>Caerostris darwini draft genome.</title>
        <authorList>
            <person name="Kono N."/>
            <person name="Arakawa K."/>
        </authorList>
    </citation>
    <scope>NUCLEOTIDE SEQUENCE [LARGE SCALE GENOMIC DNA]</scope>
</reference>
<evidence type="ECO:0000256" key="4">
    <source>
        <dbReference type="ARBA" id="ARBA00022485"/>
    </source>
</evidence>
<keyword evidence="21" id="KW-1185">Reference proteome</keyword>
<protein>
    <recommendedName>
        <fullName evidence="16">DNA 5'-3' helicase</fullName>
        <ecNumber evidence="16">5.6.2.3</ecNumber>
    </recommendedName>
    <alternativeName>
        <fullName evidence="18">DNA 5'-3' helicase FANCJ</fullName>
    </alternativeName>
</protein>
<evidence type="ECO:0000256" key="1">
    <source>
        <dbReference type="ARBA" id="ARBA00001966"/>
    </source>
</evidence>
<keyword evidence="7" id="KW-0227">DNA damage</keyword>
<dbReference type="GO" id="GO:0005634">
    <property type="term" value="C:nucleus"/>
    <property type="evidence" value="ECO:0007669"/>
    <property type="project" value="UniProtKB-SubCell"/>
</dbReference>
<organism evidence="20 21">
    <name type="scientific">Caerostris darwini</name>
    <dbReference type="NCBI Taxonomy" id="1538125"/>
    <lineage>
        <taxon>Eukaryota</taxon>
        <taxon>Metazoa</taxon>
        <taxon>Ecdysozoa</taxon>
        <taxon>Arthropoda</taxon>
        <taxon>Chelicerata</taxon>
        <taxon>Arachnida</taxon>
        <taxon>Araneae</taxon>
        <taxon>Araneomorphae</taxon>
        <taxon>Entelegynae</taxon>
        <taxon>Araneoidea</taxon>
        <taxon>Araneidae</taxon>
        <taxon>Caerostris</taxon>
    </lineage>
</organism>
<dbReference type="GO" id="GO:0005524">
    <property type="term" value="F:ATP binding"/>
    <property type="evidence" value="ECO:0007669"/>
    <property type="project" value="UniProtKB-KW"/>
</dbReference>
<dbReference type="CDD" id="cd18788">
    <property type="entry name" value="SF2_C_XPD"/>
    <property type="match status" value="1"/>
</dbReference>